<dbReference type="InterPro" id="IPR020846">
    <property type="entry name" value="MFS_dom"/>
</dbReference>
<comment type="catalytic activity">
    <reaction evidence="7">
        <text>myo-inositol(out) + H(+)(out) = myo-inositol(in) + H(+)(in)</text>
        <dbReference type="Rhea" id="RHEA:60364"/>
        <dbReference type="ChEBI" id="CHEBI:15378"/>
        <dbReference type="ChEBI" id="CHEBI:17268"/>
    </reaction>
</comment>
<feature type="transmembrane region" description="Helical" evidence="9">
    <location>
        <begin position="410"/>
        <end position="435"/>
    </location>
</feature>
<dbReference type="Proteomes" id="UP001164286">
    <property type="component" value="Unassembled WGS sequence"/>
</dbReference>
<comment type="similarity">
    <text evidence="2 8">Belongs to the major facilitator superfamily. Sugar transporter (TC 2.A.1.1) family.</text>
</comment>
<feature type="transmembrane region" description="Helical" evidence="9">
    <location>
        <begin position="136"/>
        <end position="154"/>
    </location>
</feature>
<evidence type="ECO:0000256" key="7">
    <source>
        <dbReference type="ARBA" id="ARBA00049119"/>
    </source>
</evidence>
<accession>A0AA38LUR2</accession>
<dbReference type="InterPro" id="IPR003663">
    <property type="entry name" value="Sugar/inositol_transpt"/>
</dbReference>
<feature type="transmembrane region" description="Helical" evidence="9">
    <location>
        <begin position="160"/>
        <end position="182"/>
    </location>
</feature>
<comment type="subcellular location">
    <subcellularLocation>
        <location evidence="1">Membrane</location>
        <topology evidence="1">Multi-pass membrane protein</topology>
    </subcellularLocation>
</comment>
<dbReference type="FunFam" id="1.20.1250.20:FF:000078">
    <property type="entry name" value="MFS maltose transporter, putative"/>
    <property type="match status" value="1"/>
</dbReference>
<comment type="caution">
    <text evidence="11">The sequence shown here is derived from an EMBL/GenBank/DDBJ whole genome shotgun (WGS) entry which is preliminary data.</text>
</comment>
<evidence type="ECO:0000256" key="4">
    <source>
        <dbReference type="ARBA" id="ARBA00022692"/>
    </source>
</evidence>
<keyword evidence="3 8" id="KW-0813">Transport</keyword>
<evidence type="ECO:0000256" key="3">
    <source>
        <dbReference type="ARBA" id="ARBA00022448"/>
    </source>
</evidence>
<feature type="transmembrane region" description="Helical" evidence="9">
    <location>
        <begin position="481"/>
        <end position="504"/>
    </location>
</feature>
<evidence type="ECO:0000256" key="8">
    <source>
        <dbReference type="RuleBase" id="RU003346"/>
    </source>
</evidence>
<dbReference type="PROSITE" id="PS00217">
    <property type="entry name" value="SUGAR_TRANSPORT_2"/>
    <property type="match status" value="1"/>
</dbReference>
<keyword evidence="12" id="KW-1185">Reference proteome</keyword>
<organism evidence="11 12">
    <name type="scientific">Dioszegia hungarica</name>
    <dbReference type="NCBI Taxonomy" id="4972"/>
    <lineage>
        <taxon>Eukaryota</taxon>
        <taxon>Fungi</taxon>
        <taxon>Dikarya</taxon>
        <taxon>Basidiomycota</taxon>
        <taxon>Agaricomycotina</taxon>
        <taxon>Tremellomycetes</taxon>
        <taxon>Tremellales</taxon>
        <taxon>Bulleribasidiaceae</taxon>
        <taxon>Dioszegia</taxon>
    </lineage>
</organism>
<dbReference type="GeneID" id="77729557"/>
<reference evidence="11" key="1">
    <citation type="journal article" date="2022" name="G3 (Bethesda)">
        <title>High quality genome of the basidiomycete yeast Dioszegia hungarica PDD-24b-2 isolated from cloud water.</title>
        <authorList>
            <person name="Jarrige D."/>
            <person name="Haridas S."/>
            <person name="Bleykasten-Grosshans C."/>
            <person name="Joly M."/>
            <person name="Nadalig T."/>
            <person name="Sancelme M."/>
            <person name="Vuilleumier S."/>
            <person name="Grigoriev I.V."/>
            <person name="Amato P."/>
            <person name="Bringel F."/>
        </authorList>
    </citation>
    <scope>NUCLEOTIDE SEQUENCE</scope>
    <source>
        <strain evidence="11">PDD-24b-2</strain>
    </source>
</reference>
<evidence type="ECO:0000256" key="9">
    <source>
        <dbReference type="SAM" id="Phobius"/>
    </source>
</evidence>
<proteinExistence type="inferred from homology"/>
<dbReference type="InterPro" id="IPR050360">
    <property type="entry name" value="MFS_Sugar_Transporters"/>
</dbReference>
<dbReference type="PROSITE" id="PS50850">
    <property type="entry name" value="MFS"/>
    <property type="match status" value="1"/>
</dbReference>
<dbReference type="PANTHER" id="PTHR48022">
    <property type="entry name" value="PLASTIDIC GLUCOSE TRANSPORTER 4"/>
    <property type="match status" value="1"/>
</dbReference>
<keyword evidence="5 9" id="KW-1133">Transmembrane helix</keyword>
<feature type="transmembrane region" description="Helical" evidence="9">
    <location>
        <begin position="447"/>
        <end position="466"/>
    </location>
</feature>
<dbReference type="PANTHER" id="PTHR48022:SF53">
    <property type="entry name" value="ALPHA-GLUCOSIDE TRANSPORTER, PUTATIVE (AFU_ORTHOLOGUE AFUA_3G01700)-RELATED"/>
    <property type="match status" value="1"/>
</dbReference>
<feature type="domain" description="Major facilitator superfamily (MFS) profile" evidence="10">
    <location>
        <begin position="58"/>
        <end position="510"/>
    </location>
</feature>
<sequence length="573" mass="64256">MDLSEKGRAAPQYEVRDAINDKEYRESDLIEAAIATGEEETKLSLRVLFRTHGKAAMWSMLLSLALVMEGMDVGLVNNFFGQQAYVDRFGFWDAATQKKYIPADWQAAINNGQQIGAIAGLLLNGWAQSKFGSRKMYMLAMAMLAACIFVLVFAQNLPMLMIGNMLCGVPWGVFQTLTTAYAAEICPVAMRGYLTSWVSMCWGTGSFLAALVLRACLGLPGDWAWKVPYMLQWLWPVPLFFVGYFAPESPWWLVRMERYEDAEIALTRLAAKDHYTPLMMQQQLALMKHTNERQKVDAQSVSYMDCFRGVNLRRTEIACIVFAIQVWSGQGICAYATVFLRNAGMAETMAFNYSMAIQSTNIFATGIAIFLIGRYGRRFFYLYGLSSITIWQLVIGIVGVIPNLGSSTSIAVAAMMILINLSFKLSLGPACYTIISEIPNTRIRAHTIVLARSTYIISNVICGQLIPRMLNAATAAAPGNWGWGAKCGWFWVATCILSLTYTFFRIPETRNRTFLELDYMFHQRVPARQFRRYEVDMSALAGANDERRPSATELVDEKKVDVEQLEVAPALAK</sequence>
<dbReference type="InterPro" id="IPR036259">
    <property type="entry name" value="MFS_trans_sf"/>
</dbReference>
<evidence type="ECO:0000313" key="12">
    <source>
        <dbReference type="Proteomes" id="UP001164286"/>
    </source>
</evidence>
<name>A0AA38LUR2_9TREE</name>
<dbReference type="InterPro" id="IPR005828">
    <property type="entry name" value="MFS_sugar_transport-like"/>
</dbReference>
<feature type="transmembrane region" description="Helical" evidence="9">
    <location>
        <begin position="233"/>
        <end position="254"/>
    </location>
</feature>
<evidence type="ECO:0000313" key="11">
    <source>
        <dbReference type="EMBL" id="KAI9634246.1"/>
    </source>
</evidence>
<dbReference type="GO" id="GO:0005351">
    <property type="term" value="F:carbohydrate:proton symporter activity"/>
    <property type="evidence" value="ECO:0007669"/>
    <property type="project" value="TreeGrafter"/>
</dbReference>
<evidence type="ECO:0000256" key="2">
    <source>
        <dbReference type="ARBA" id="ARBA00010992"/>
    </source>
</evidence>
<dbReference type="EMBL" id="JAKWFO010000008">
    <property type="protein sequence ID" value="KAI9634246.1"/>
    <property type="molecule type" value="Genomic_DNA"/>
</dbReference>
<evidence type="ECO:0000256" key="6">
    <source>
        <dbReference type="ARBA" id="ARBA00023136"/>
    </source>
</evidence>
<dbReference type="NCBIfam" id="TIGR00879">
    <property type="entry name" value="SP"/>
    <property type="match status" value="1"/>
</dbReference>
<feature type="transmembrane region" description="Helical" evidence="9">
    <location>
        <begin position="194"/>
        <end position="213"/>
    </location>
</feature>
<dbReference type="GO" id="GO:0016020">
    <property type="term" value="C:membrane"/>
    <property type="evidence" value="ECO:0007669"/>
    <property type="project" value="UniProtKB-SubCell"/>
</dbReference>
<keyword evidence="4 9" id="KW-0812">Transmembrane</keyword>
<dbReference type="SUPFAM" id="SSF103473">
    <property type="entry name" value="MFS general substrate transporter"/>
    <property type="match status" value="1"/>
</dbReference>
<evidence type="ECO:0000259" key="10">
    <source>
        <dbReference type="PROSITE" id="PS50850"/>
    </source>
</evidence>
<feature type="transmembrane region" description="Helical" evidence="9">
    <location>
        <begin position="350"/>
        <end position="373"/>
    </location>
</feature>
<evidence type="ECO:0000256" key="5">
    <source>
        <dbReference type="ARBA" id="ARBA00022989"/>
    </source>
</evidence>
<feature type="transmembrane region" description="Helical" evidence="9">
    <location>
        <begin position="317"/>
        <end position="338"/>
    </location>
</feature>
<evidence type="ECO:0000256" key="1">
    <source>
        <dbReference type="ARBA" id="ARBA00004141"/>
    </source>
</evidence>
<gene>
    <name evidence="11" type="ORF">MKK02DRAFT_38920</name>
</gene>
<protein>
    <submittedName>
        <fullName evidence="11">Maltose permease MAL61</fullName>
    </submittedName>
</protein>
<dbReference type="RefSeq" id="XP_052944023.1">
    <property type="nucleotide sequence ID" value="XM_053090352.1"/>
</dbReference>
<feature type="transmembrane region" description="Helical" evidence="9">
    <location>
        <begin position="380"/>
        <end position="404"/>
    </location>
</feature>
<keyword evidence="6 9" id="KW-0472">Membrane</keyword>
<dbReference type="InterPro" id="IPR005829">
    <property type="entry name" value="Sugar_transporter_CS"/>
</dbReference>
<dbReference type="AlphaFoldDB" id="A0AA38LUR2"/>
<dbReference type="Gene3D" id="1.20.1250.20">
    <property type="entry name" value="MFS general substrate transporter like domains"/>
    <property type="match status" value="1"/>
</dbReference>
<dbReference type="Pfam" id="PF00083">
    <property type="entry name" value="Sugar_tr"/>
    <property type="match status" value="1"/>
</dbReference>